<feature type="transmembrane region" description="Helical" evidence="6">
    <location>
        <begin position="252"/>
        <end position="275"/>
    </location>
</feature>
<dbReference type="PRINTS" id="PR00164">
    <property type="entry name" value="ABC2TRNSPORT"/>
</dbReference>
<evidence type="ECO:0000256" key="7">
    <source>
        <dbReference type="SAM" id="MobiDB-lite"/>
    </source>
</evidence>
<name>A0ABT1HX79_STRSD</name>
<dbReference type="InterPro" id="IPR013525">
    <property type="entry name" value="ABC2_TM"/>
</dbReference>
<dbReference type="InterPro" id="IPR000412">
    <property type="entry name" value="ABC_2_transport"/>
</dbReference>
<reference evidence="9 10" key="1">
    <citation type="submission" date="2022-06" db="EMBL/GenBank/DDBJ databases">
        <title>Genomic Encyclopedia of Archaeal and Bacterial Type Strains, Phase II (KMG-II): from individual species to whole genera.</title>
        <authorList>
            <person name="Goeker M."/>
        </authorList>
    </citation>
    <scope>NUCLEOTIDE SEQUENCE [LARGE SCALE GENOMIC DNA]</scope>
    <source>
        <strain evidence="9 10">DSM 40477</strain>
    </source>
</reference>
<accession>A0ABT1HX79</accession>
<evidence type="ECO:0000256" key="5">
    <source>
        <dbReference type="ARBA" id="ARBA00023251"/>
    </source>
</evidence>
<feature type="transmembrane region" description="Helical" evidence="6">
    <location>
        <begin position="167"/>
        <end position="192"/>
    </location>
</feature>
<feature type="transmembrane region" description="Helical" evidence="6">
    <location>
        <begin position="204"/>
        <end position="222"/>
    </location>
</feature>
<evidence type="ECO:0000256" key="2">
    <source>
        <dbReference type="ARBA" id="ARBA00022692"/>
    </source>
</evidence>
<evidence type="ECO:0000256" key="1">
    <source>
        <dbReference type="ARBA" id="ARBA00004141"/>
    </source>
</evidence>
<feature type="transmembrane region" description="Helical" evidence="6">
    <location>
        <begin position="51"/>
        <end position="72"/>
    </location>
</feature>
<organism evidence="9 10">
    <name type="scientific">Streptoalloteichus tenebrarius (strain ATCC 17920 / DSM 40477 / JCM 4838 / CBS 697.72 / NBRC 16177 / NCIMB 11028 / NRRL B-12390 / A12253. 1 / ISP 5477)</name>
    <name type="common">Streptomyces tenebrarius</name>
    <dbReference type="NCBI Taxonomy" id="1933"/>
    <lineage>
        <taxon>Bacteria</taxon>
        <taxon>Bacillati</taxon>
        <taxon>Actinomycetota</taxon>
        <taxon>Actinomycetes</taxon>
        <taxon>Pseudonocardiales</taxon>
        <taxon>Pseudonocardiaceae</taxon>
        <taxon>Streptoalloteichus</taxon>
    </lineage>
</organism>
<comment type="caution">
    <text evidence="6">Lacks conserved residue(s) required for the propagation of feature annotation.</text>
</comment>
<keyword evidence="10" id="KW-1185">Reference proteome</keyword>
<keyword evidence="6" id="KW-0813">Transport</keyword>
<dbReference type="PROSITE" id="PS51012">
    <property type="entry name" value="ABC_TM2"/>
    <property type="match status" value="1"/>
</dbReference>
<evidence type="ECO:0000256" key="3">
    <source>
        <dbReference type="ARBA" id="ARBA00022989"/>
    </source>
</evidence>
<dbReference type="Pfam" id="PF01061">
    <property type="entry name" value="ABC2_membrane"/>
    <property type="match status" value="1"/>
</dbReference>
<dbReference type="Proteomes" id="UP001205311">
    <property type="component" value="Unassembled WGS sequence"/>
</dbReference>
<dbReference type="PANTHER" id="PTHR43229:SF2">
    <property type="entry name" value="NODULATION PROTEIN J"/>
    <property type="match status" value="1"/>
</dbReference>
<feature type="region of interest" description="Disordered" evidence="7">
    <location>
        <begin position="1"/>
        <end position="21"/>
    </location>
</feature>
<keyword evidence="4 6" id="KW-0472">Membrane</keyword>
<feature type="transmembrane region" description="Helical" evidence="6">
    <location>
        <begin position="92"/>
        <end position="111"/>
    </location>
</feature>
<evidence type="ECO:0000313" key="10">
    <source>
        <dbReference type="Proteomes" id="UP001205311"/>
    </source>
</evidence>
<evidence type="ECO:0000256" key="4">
    <source>
        <dbReference type="ARBA" id="ARBA00023136"/>
    </source>
</evidence>
<evidence type="ECO:0000256" key="6">
    <source>
        <dbReference type="RuleBase" id="RU361157"/>
    </source>
</evidence>
<proteinExistence type="inferred from homology"/>
<evidence type="ECO:0000259" key="8">
    <source>
        <dbReference type="PROSITE" id="PS51012"/>
    </source>
</evidence>
<keyword evidence="3 6" id="KW-1133">Transmembrane helix</keyword>
<feature type="domain" description="ABC transmembrane type-2" evidence="8">
    <location>
        <begin position="52"/>
        <end position="282"/>
    </location>
</feature>
<keyword evidence="6" id="KW-1003">Cell membrane</keyword>
<dbReference type="PANTHER" id="PTHR43229">
    <property type="entry name" value="NODULATION PROTEIN J"/>
    <property type="match status" value="1"/>
</dbReference>
<dbReference type="PIRSF" id="PIRSF006648">
    <property type="entry name" value="DrrB"/>
    <property type="match status" value="1"/>
</dbReference>
<comment type="caution">
    <text evidence="9">The sequence shown here is derived from an EMBL/GenBank/DDBJ whole genome shotgun (WGS) entry which is preliminary data.</text>
</comment>
<protein>
    <recommendedName>
        <fullName evidence="6">Transport permease protein</fullName>
    </recommendedName>
</protein>
<comment type="subcellular location">
    <subcellularLocation>
        <location evidence="6">Cell membrane</location>
        <topology evidence="6">Multi-pass membrane protein</topology>
    </subcellularLocation>
    <subcellularLocation>
        <location evidence="1">Membrane</location>
        <topology evidence="1">Multi-pass membrane protein</topology>
    </subcellularLocation>
</comment>
<sequence length="285" mass="30769">MTQDVLTRPPGEPPPPPARSGLLPRVLPPGLYAGRAHTLVERSLLVNRRTWMAVVSGFFEPLFFLLALGQGLGALVGEVTGPDGQPLTYAEFVAPALLAASAMNGAIYDATYNIFFKFRYAKLYDAVLATPLGPVDVALGEISWALIRGGMYSGGFLVVMLGMGLVGSWWAVLALPAALLVAFAFAAVGMAATTWLRSWQDFEFVQLALVPMFLFSTTFYPLTVYPRPVQVAVEVFPLYHAIELMRGLATGVVHWGMLGHAAYFLVLAALGAVVASRRLGRLLLR</sequence>
<evidence type="ECO:0000313" key="9">
    <source>
        <dbReference type="EMBL" id="MCP2260131.1"/>
    </source>
</evidence>
<keyword evidence="2 6" id="KW-0812">Transmembrane</keyword>
<dbReference type="EMBL" id="JAMTCP010000023">
    <property type="protein sequence ID" value="MCP2260131.1"/>
    <property type="molecule type" value="Genomic_DNA"/>
</dbReference>
<dbReference type="RefSeq" id="WP_253670999.1">
    <property type="nucleotide sequence ID" value="NZ_JAMTCP010000023.1"/>
</dbReference>
<gene>
    <name evidence="9" type="ORF">LX15_003842</name>
</gene>
<dbReference type="InterPro" id="IPR047817">
    <property type="entry name" value="ABC2_TM_bact-type"/>
</dbReference>
<dbReference type="InterPro" id="IPR051784">
    <property type="entry name" value="Nod_factor_ABC_transporter"/>
</dbReference>
<comment type="similarity">
    <text evidence="6">Belongs to the ABC-2 integral membrane protein family.</text>
</comment>
<keyword evidence="5" id="KW-0046">Antibiotic resistance</keyword>